<feature type="compositionally biased region" description="Low complexity" evidence="1">
    <location>
        <begin position="233"/>
        <end position="263"/>
    </location>
</feature>
<evidence type="ECO:0000256" key="1">
    <source>
        <dbReference type="SAM" id="MobiDB-lite"/>
    </source>
</evidence>
<protein>
    <submittedName>
        <fullName evidence="3">Merozoite surface antigen-1</fullName>
    </submittedName>
</protein>
<feature type="compositionally biased region" description="Polar residues" evidence="1">
    <location>
        <begin position="206"/>
        <end position="229"/>
    </location>
</feature>
<keyword evidence="3" id="KW-0477">Merozoite</keyword>
<feature type="non-terminal residue" evidence="3">
    <location>
        <position position="1"/>
    </location>
</feature>
<gene>
    <name evidence="3" type="primary">MSA-1</name>
</gene>
<feature type="chain" id="PRO_5004589376" evidence="2">
    <location>
        <begin position="19"/>
        <end position="283"/>
    </location>
</feature>
<accession>T2HFL1</accession>
<evidence type="ECO:0000256" key="2">
    <source>
        <dbReference type="SAM" id="SignalP"/>
    </source>
</evidence>
<proteinExistence type="predicted"/>
<name>T2HFL1_BABBO</name>
<feature type="signal peptide" evidence="2">
    <location>
        <begin position="1"/>
        <end position="18"/>
    </location>
</feature>
<dbReference type="EMBL" id="AB787574">
    <property type="protein sequence ID" value="BAN78724.1"/>
    <property type="molecule type" value="Genomic_DNA"/>
</dbReference>
<sequence>VLTFLMTAVCCAVSFATSVPGNSNEGELLPAYVPAATSELLFEDIKKFHNLVEKLTASVNQEIENIFAGGSPMHYEIEHAKEGLTEMKGTADLLKKDPQFASERFVTSGEEAAKIEGDFNSLMESVIQIYHKCIALNKEVKRLFPDGDENNGNIEEMKKYFKQYVYNSKDVTNKTLVSIGHAFVNGKHFDSIVGAAAEYFKKKAQTSRGNPDAASQGSGSTTGENSPPSGSEPAGQPQPGTGSPSGNLQKPGSPASPSKPAGSSFTFGGLTVATLCYFVLSAF</sequence>
<keyword evidence="2" id="KW-0732">Signal</keyword>
<dbReference type="AlphaFoldDB" id="T2HFL1"/>
<reference evidence="3" key="1">
    <citation type="journal article" date="2013" name="Infect. Genet. Evol.">
        <title>Genetic diversity of merozoite surface antigens in Babesia bovis detected from Sri Lankan cattle.</title>
        <authorList>
            <person name="Sivakumar T."/>
            <person name="Okubo K."/>
            <person name="Igarashi I."/>
            <person name="Silva W.K.D."/>
            <person name="Kothalawala H."/>
            <person name="Silva S.S.P."/>
            <person name="Vimalakumar S.C."/>
            <person name="Meewewa A.S."/>
            <person name="Yokoyama N."/>
        </authorList>
    </citation>
    <scope>NUCLEOTIDE SEQUENCE</scope>
    <source>
        <strain evidence="3">H25</strain>
        <tissue evidence="3">Blood</tissue>
    </source>
</reference>
<evidence type="ECO:0000313" key="3">
    <source>
        <dbReference type="EMBL" id="BAN78724.1"/>
    </source>
</evidence>
<organism evidence="3">
    <name type="scientific">Babesia bovis</name>
    <dbReference type="NCBI Taxonomy" id="5865"/>
    <lineage>
        <taxon>Eukaryota</taxon>
        <taxon>Sar</taxon>
        <taxon>Alveolata</taxon>
        <taxon>Apicomplexa</taxon>
        <taxon>Aconoidasida</taxon>
        <taxon>Piroplasmida</taxon>
        <taxon>Babesiidae</taxon>
        <taxon>Babesia</taxon>
    </lineage>
</organism>
<feature type="region of interest" description="Disordered" evidence="1">
    <location>
        <begin position="204"/>
        <end position="263"/>
    </location>
</feature>